<dbReference type="InterPro" id="IPR052514">
    <property type="entry name" value="SAM-dependent_MTase"/>
</dbReference>
<protein>
    <submittedName>
        <fullName evidence="2">FkbM family methyltransferase</fullName>
    </submittedName>
</protein>
<dbReference type="OrthoDB" id="4104638at2"/>
<sequence>MTPAFPVTKAHLNAIHKSLDVYYRDAERTARMDRLNAQFVPKAGLAFDIGAHVGDRTGSFLRLGATVVAAEPQPHVFRALRLLYGGCDRAKLHQTAVGAERGTLDLHVNTDNPTITTASPDLIAAARTSTQWQGQVWDSRITVEVTTLDRLIAIYGIPDFIKIDVEGHELEVLKGLSQKPCALSFEFTTIQKDVALDCLTQMNTLGRYEFNVSLGEGHAFVNPSWTDARAIQSQISRLPMRANSGDVFARLR</sequence>
<keyword evidence="2" id="KW-0489">Methyltransferase</keyword>
<dbReference type="AlphaFoldDB" id="A0A2M8W0H6"/>
<dbReference type="Gene3D" id="3.40.50.150">
    <property type="entry name" value="Vaccinia Virus protein VP39"/>
    <property type="match status" value="1"/>
</dbReference>
<organism evidence="2 3">
    <name type="scientific">Yoonia maricola</name>
    <dbReference type="NCBI Taxonomy" id="420999"/>
    <lineage>
        <taxon>Bacteria</taxon>
        <taxon>Pseudomonadati</taxon>
        <taxon>Pseudomonadota</taxon>
        <taxon>Alphaproteobacteria</taxon>
        <taxon>Rhodobacterales</taxon>
        <taxon>Paracoccaceae</taxon>
        <taxon>Yoonia</taxon>
    </lineage>
</organism>
<evidence type="ECO:0000259" key="1">
    <source>
        <dbReference type="Pfam" id="PF05050"/>
    </source>
</evidence>
<evidence type="ECO:0000313" key="2">
    <source>
        <dbReference type="EMBL" id="PJI84422.1"/>
    </source>
</evidence>
<dbReference type="RefSeq" id="WP_100369426.1">
    <property type="nucleotide sequence ID" value="NZ_PGTY01000004.1"/>
</dbReference>
<dbReference type="NCBIfam" id="TIGR01444">
    <property type="entry name" value="fkbM_fam"/>
    <property type="match status" value="1"/>
</dbReference>
<accession>A0A2M8W0H6</accession>
<feature type="domain" description="Methyltransferase FkbM" evidence="1">
    <location>
        <begin position="48"/>
        <end position="187"/>
    </location>
</feature>
<dbReference type="EMBL" id="PGTY01000004">
    <property type="protein sequence ID" value="PJI84422.1"/>
    <property type="molecule type" value="Genomic_DNA"/>
</dbReference>
<keyword evidence="3" id="KW-1185">Reference proteome</keyword>
<dbReference type="SUPFAM" id="SSF53335">
    <property type="entry name" value="S-adenosyl-L-methionine-dependent methyltransferases"/>
    <property type="match status" value="1"/>
</dbReference>
<dbReference type="GO" id="GO:0008168">
    <property type="term" value="F:methyltransferase activity"/>
    <property type="evidence" value="ECO:0007669"/>
    <property type="project" value="UniProtKB-KW"/>
</dbReference>
<dbReference type="InterPro" id="IPR006342">
    <property type="entry name" value="FkbM_mtfrase"/>
</dbReference>
<dbReference type="InterPro" id="IPR029063">
    <property type="entry name" value="SAM-dependent_MTases_sf"/>
</dbReference>
<keyword evidence="2" id="KW-0808">Transferase</keyword>
<dbReference type="Proteomes" id="UP000228531">
    <property type="component" value="Unassembled WGS sequence"/>
</dbReference>
<name>A0A2M8W0H6_9RHOB</name>
<dbReference type="PANTHER" id="PTHR34203:SF15">
    <property type="entry name" value="SLL1173 PROTEIN"/>
    <property type="match status" value="1"/>
</dbReference>
<evidence type="ECO:0000313" key="3">
    <source>
        <dbReference type="Proteomes" id="UP000228531"/>
    </source>
</evidence>
<comment type="caution">
    <text evidence="2">The sequence shown here is derived from an EMBL/GenBank/DDBJ whole genome shotgun (WGS) entry which is preliminary data.</text>
</comment>
<dbReference type="GO" id="GO:0032259">
    <property type="term" value="P:methylation"/>
    <property type="evidence" value="ECO:0007669"/>
    <property type="project" value="UniProtKB-KW"/>
</dbReference>
<dbReference type="Pfam" id="PF05050">
    <property type="entry name" value="Methyltransf_21"/>
    <property type="match status" value="1"/>
</dbReference>
<proteinExistence type="predicted"/>
<gene>
    <name evidence="2" type="ORF">BC777_3481</name>
</gene>
<reference evidence="2 3" key="1">
    <citation type="submission" date="2017-11" db="EMBL/GenBank/DDBJ databases">
        <title>Genomic Encyclopedia of Archaeal and Bacterial Type Strains, Phase II (KMG-II): From Individual Species to Whole Genera.</title>
        <authorList>
            <person name="Goeker M."/>
        </authorList>
    </citation>
    <scope>NUCLEOTIDE SEQUENCE [LARGE SCALE GENOMIC DNA]</scope>
    <source>
        <strain evidence="2 3">DSM 29128</strain>
    </source>
</reference>
<dbReference type="PANTHER" id="PTHR34203">
    <property type="entry name" value="METHYLTRANSFERASE, FKBM FAMILY PROTEIN"/>
    <property type="match status" value="1"/>
</dbReference>